<feature type="region of interest" description="Disordered" evidence="1">
    <location>
        <begin position="102"/>
        <end position="122"/>
    </location>
</feature>
<feature type="non-terminal residue" evidence="2">
    <location>
        <position position="1"/>
    </location>
</feature>
<comment type="caution">
    <text evidence="2">The sequence shown here is derived from an EMBL/GenBank/DDBJ whole genome shotgun (WGS) entry which is preliminary data.</text>
</comment>
<organism evidence="2 3">
    <name type="scientific">Cucurbita argyrosperma subsp. sororia</name>
    <dbReference type="NCBI Taxonomy" id="37648"/>
    <lineage>
        <taxon>Eukaryota</taxon>
        <taxon>Viridiplantae</taxon>
        <taxon>Streptophyta</taxon>
        <taxon>Embryophyta</taxon>
        <taxon>Tracheophyta</taxon>
        <taxon>Spermatophyta</taxon>
        <taxon>Magnoliopsida</taxon>
        <taxon>eudicotyledons</taxon>
        <taxon>Gunneridae</taxon>
        <taxon>Pentapetalae</taxon>
        <taxon>rosids</taxon>
        <taxon>fabids</taxon>
        <taxon>Cucurbitales</taxon>
        <taxon>Cucurbitaceae</taxon>
        <taxon>Cucurbiteae</taxon>
        <taxon>Cucurbita</taxon>
    </lineage>
</organism>
<gene>
    <name evidence="2" type="ORF">SDJN03_17553</name>
</gene>
<keyword evidence="3" id="KW-1185">Reference proteome</keyword>
<evidence type="ECO:0000256" key="1">
    <source>
        <dbReference type="SAM" id="MobiDB-lite"/>
    </source>
</evidence>
<feature type="compositionally biased region" description="Polar residues" evidence="1">
    <location>
        <begin position="39"/>
        <end position="51"/>
    </location>
</feature>
<dbReference type="EMBL" id="JAGKQH010000011">
    <property type="protein sequence ID" value="KAG6588988.1"/>
    <property type="molecule type" value="Genomic_DNA"/>
</dbReference>
<evidence type="ECO:0000313" key="2">
    <source>
        <dbReference type="EMBL" id="KAG6588988.1"/>
    </source>
</evidence>
<protein>
    <submittedName>
        <fullName evidence="2">Uncharacterized protein</fullName>
    </submittedName>
</protein>
<name>A0AAV6MZI0_9ROSI</name>
<reference evidence="2 3" key="1">
    <citation type="journal article" date="2021" name="Hortic Res">
        <title>The domestication of Cucurbita argyrosperma as revealed by the genome of its wild relative.</title>
        <authorList>
            <person name="Barrera-Redondo J."/>
            <person name="Sanchez-de la Vega G."/>
            <person name="Aguirre-Liguori J.A."/>
            <person name="Castellanos-Morales G."/>
            <person name="Gutierrez-Guerrero Y.T."/>
            <person name="Aguirre-Dugua X."/>
            <person name="Aguirre-Planter E."/>
            <person name="Tenaillon M.I."/>
            <person name="Lira-Saade R."/>
            <person name="Eguiarte L.E."/>
        </authorList>
    </citation>
    <scope>NUCLEOTIDE SEQUENCE [LARGE SCALE GENOMIC DNA]</scope>
    <source>
        <strain evidence="2">JBR-2021</strain>
    </source>
</reference>
<feature type="region of interest" description="Disordered" evidence="1">
    <location>
        <begin position="27"/>
        <end position="51"/>
    </location>
</feature>
<dbReference type="AlphaFoldDB" id="A0AAV6MZI0"/>
<accession>A0AAV6MZI0</accession>
<evidence type="ECO:0000313" key="3">
    <source>
        <dbReference type="Proteomes" id="UP000685013"/>
    </source>
</evidence>
<dbReference type="Proteomes" id="UP000685013">
    <property type="component" value="Chromosome 11"/>
</dbReference>
<proteinExistence type="predicted"/>
<sequence length="122" mass="13082">MTPKFMANNTMLLPQPAWNVGDFVGSTAPPSTVHRPPSRVSTVGSRCTTSKFNTSGNHRLASLEVGRSGSHGSLILPSSSLEGCVLGGRRCHEAHYSTARQATAFHGPSIKSSNRPRHTRPF</sequence>